<sequence length="72" mass="8147">MRSVMVVDDERWIRRGLIQSIPWERLGLELAGEAGDGEDAYQMALELAPDLLFLDMRMPGLDGKELLGMLSR</sequence>
<dbReference type="InterPro" id="IPR001789">
    <property type="entry name" value="Sig_transdc_resp-reg_receiver"/>
</dbReference>
<feature type="domain" description="Response regulatory" evidence="2">
    <location>
        <begin position="3"/>
        <end position="72"/>
    </location>
</feature>
<reference evidence="3 4" key="1">
    <citation type="submission" date="2021-07" db="EMBL/GenBank/DDBJ databases">
        <title>Paenibacillus radiodurans sp. nov., isolated from the southeastern edge of Tengger Desert.</title>
        <authorList>
            <person name="Zhang G."/>
        </authorList>
    </citation>
    <scope>NUCLEOTIDE SEQUENCE [LARGE SCALE GENOMIC DNA]</scope>
    <source>
        <strain evidence="3 4">CCM 7311</strain>
    </source>
</reference>
<proteinExistence type="predicted"/>
<name>A0ABS7C6A4_9BACL</name>
<dbReference type="PROSITE" id="PS50110">
    <property type="entry name" value="RESPONSE_REGULATORY"/>
    <property type="match status" value="1"/>
</dbReference>
<feature type="modified residue" description="4-aspartylphosphate" evidence="1">
    <location>
        <position position="55"/>
    </location>
</feature>
<feature type="non-terminal residue" evidence="3">
    <location>
        <position position="72"/>
    </location>
</feature>
<evidence type="ECO:0000313" key="4">
    <source>
        <dbReference type="Proteomes" id="UP001519887"/>
    </source>
</evidence>
<keyword evidence="4" id="KW-1185">Reference proteome</keyword>
<dbReference type="EMBL" id="JAHZIK010000573">
    <property type="protein sequence ID" value="MBW7456417.1"/>
    <property type="molecule type" value="Genomic_DNA"/>
</dbReference>
<dbReference type="Proteomes" id="UP001519887">
    <property type="component" value="Unassembled WGS sequence"/>
</dbReference>
<keyword evidence="1" id="KW-0597">Phosphoprotein</keyword>
<evidence type="ECO:0000259" key="2">
    <source>
        <dbReference type="PROSITE" id="PS50110"/>
    </source>
</evidence>
<protein>
    <submittedName>
        <fullName evidence="3">Response regulator</fullName>
    </submittedName>
</protein>
<comment type="caution">
    <text evidence="3">The sequence shown here is derived from an EMBL/GenBank/DDBJ whole genome shotgun (WGS) entry which is preliminary data.</text>
</comment>
<gene>
    <name evidence="3" type="ORF">K0U00_20490</name>
</gene>
<organism evidence="3 4">
    <name type="scientific">Paenibacillus sepulcri</name>
    <dbReference type="NCBI Taxonomy" id="359917"/>
    <lineage>
        <taxon>Bacteria</taxon>
        <taxon>Bacillati</taxon>
        <taxon>Bacillota</taxon>
        <taxon>Bacilli</taxon>
        <taxon>Bacillales</taxon>
        <taxon>Paenibacillaceae</taxon>
        <taxon>Paenibacillus</taxon>
    </lineage>
</organism>
<dbReference type="SUPFAM" id="SSF52172">
    <property type="entry name" value="CheY-like"/>
    <property type="match status" value="1"/>
</dbReference>
<evidence type="ECO:0000313" key="3">
    <source>
        <dbReference type="EMBL" id="MBW7456417.1"/>
    </source>
</evidence>
<dbReference type="Pfam" id="PF00072">
    <property type="entry name" value="Response_reg"/>
    <property type="match status" value="1"/>
</dbReference>
<dbReference type="Gene3D" id="3.40.50.2300">
    <property type="match status" value="1"/>
</dbReference>
<evidence type="ECO:0000256" key="1">
    <source>
        <dbReference type="PROSITE-ProRule" id="PRU00169"/>
    </source>
</evidence>
<accession>A0ABS7C6A4</accession>
<dbReference type="InterPro" id="IPR011006">
    <property type="entry name" value="CheY-like_superfamily"/>
</dbReference>